<dbReference type="CDD" id="cd06261">
    <property type="entry name" value="TM_PBP2"/>
    <property type="match status" value="1"/>
</dbReference>
<dbReference type="GO" id="GO:0055085">
    <property type="term" value="P:transmembrane transport"/>
    <property type="evidence" value="ECO:0007669"/>
    <property type="project" value="InterPro"/>
</dbReference>
<evidence type="ECO:0000256" key="5">
    <source>
        <dbReference type="ARBA" id="ARBA00022989"/>
    </source>
</evidence>
<evidence type="ECO:0000313" key="9">
    <source>
        <dbReference type="EMBL" id="QNO19512.1"/>
    </source>
</evidence>
<evidence type="ECO:0000256" key="6">
    <source>
        <dbReference type="ARBA" id="ARBA00023136"/>
    </source>
</evidence>
<keyword evidence="10" id="KW-1185">Reference proteome</keyword>
<feature type="transmembrane region" description="Helical" evidence="7">
    <location>
        <begin position="60"/>
        <end position="84"/>
    </location>
</feature>
<dbReference type="InterPro" id="IPR000515">
    <property type="entry name" value="MetI-like"/>
</dbReference>
<accession>A0A7G9WLF0</accession>
<organism evidence="9 10">
    <name type="scientific">Caproicibacterium amylolyticum</name>
    <dbReference type="NCBI Taxonomy" id="2766537"/>
    <lineage>
        <taxon>Bacteria</taxon>
        <taxon>Bacillati</taxon>
        <taxon>Bacillota</taxon>
        <taxon>Clostridia</taxon>
        <taxon>Eubacteriales</taxon>
        <taxon>Oscillospiraceae</taxon>
        <taxon>Caproicibacterium</taxon>
    </lineage>
</organism>
<keyword evidence="5 7" id="KW-1133">Transmembrane helix</keyword>
<dbReference type="PANTHER" id="PTHR43744:SF3">
    <property type="entry name" value="LACTOSE TRANSPORT SYSTEM PERMEASE PROTEIN LACG"/>
    <property type="match status" value="1"/>
</dbReference>
<gene>
    <name evidence="9" type="ORF">H6X83_11485</name>
</gene>
<name>A0A7G9WLF0_9FIRM</name>
<evidence type="ECO:0000256" key="1">
    <source>
        <dbReference type="ARBA" id="ARBA00004651"/>
    </source>
</evidence>
<dbReference type="GO" id="GO:0005886">
    <property type="term" value="C:plasma membrane"/>
    <property type="evidence" value="ECO:0007669"/>
    <property type="project" value="UniProtKB-SubCell"/>
</dbReference>
<evidence type="ECO:0000256" key="3">
    <source>
        <dbReference type="ARBA" id="ARBA00022475"/>
    </source>
</evidence>
<feature type="transmembrane region" description="Helical" evidence="7">
    <location>
        <begin position="171"/>
        <end position="193"/>
    </location>
</feature>
<keyword evidence="6 7" id="KW-0472">Membrane</keyword>
<dbReference type="AlphaFoldDB" id="A0A7G9WLF0"/>
<feature type="transmembrane region" description="Helical" evidence="7">
    <location>
        <begin position="96"/>
        <end position="120"/>
    </location>
</feature>
<dbReference type="PROSITE" id="PS50928">
    <property type="entry name" value="ABC_TM1"/>
    <property type="match status" value="1"/>
</dbReference>
<feature type="transmembrane region" description="Helical" evidence="7">
    <location>
        <begin position="132"/>
        <end position="150"/>
    </location>
</feature>
<feature type="transmembrane region" description="Helical" evidence="7">
    <location>
        <begin position="229"/>
        <end position="250"/>
    </location>
</feature>
<keyword evidence="4 7" id="KW-0812">Transmembrane</keyword>
<evidence type="ECO:0000313" key="10">
    <source>
        <dbReference type="Proteomes" id="UP000516046"/>
    </source>
</evidence>
<dbReference type="KEGG" id="caml:H6X83_11485"/>
<dbReference type="InterPro" id="IPR035906">
    <property type="entry name" value="MetI-like_sf"/>
</dbReference>
<keyword evidence="3" id="KW-1003">Cell membrane</keyword>
<keyword evidence="2 7" id="KW-0813">Transport</keyword>
<feature type="domain" description="ABC transmembrane type-1" evidence="8">
    <location>
        <begin position="61"/>
        <end position="250"/>
    </location>
</feature>
<evidence type="ECO:0000256" key="4">
    <source>
        <dbReference type="ARBA" id="ARBA00022692"/>
    </source>
</evidence>
<evidence type="ECO:0000256" key="7">
    <source>
        <dbReference type="RuleBase" id="RU363032"/>
    </source>
</evidence>
<dbReference type="Gene3D" id="1.10.3720.10">
    <property type="entry name" value="MetI-like"/>
    <property type="match status" value="1"/>
</dbReference>
<protein>
    <submittedName>
        <fullName evidence="9">Carbohydrate ABC transporter permease</fullName>
    </submittedName>
</protein>
<reference evidence="9 10" key="1">
    <citation type="submission" date="2020-08" db="EMBL/GenBank/DDBJ databases">
        <authorList>
            <person name="Ren C."/>
            <person name="Gu Y."/>
            <person name="Xu Y."/>
        </authorList>
    </citation>
    <scope>NUCLEOTIDE SEQUENCE [LARGE SCALE GENOMIC DNA]</scope>
    <source>
        <strain evidence="9 10">LBM18003</strain>
    </source>
</reference>
<dbReference type="Proteomes" id="UP000516046">
    <property type="component" value="Chromosome"/>
</dbReference>
<dbReference type="Pfam" id="PF00528">
    <property type="entry name" value="BPD_transp_1"/>
    <property type="match status" value="1"/>
</dbReference>
<evidence type="ECO:0000259" key="8">
    <source>
        <dbReference type="PROSITE" id="PS50928"/>
    </source>
</evidence>
<dbReference type="SUPFAM" id="SSF161098">
    <property type="entry name" value="MetI-like"/>
    <property type="match status" value="1"/>
</dbReference>
<comment type="subcellular location">
    <subcellularLocation>
        <location evidence="1 7">Cell membrane</location>
        <topology evidence="1 7">Multi-pass membrane protein</topology>
    </subcellularLocation>
</comment>
<proteinExistence type="inferred from homology"/>
<sequence length="264" mass="28864">MILTYLMLVLIAVVCAGPFLWMLSASFKSGQNIYDLNFLPTAPTFDNYLGVWNFLSVPQYLMNTVIMTVASIALDVVFSALCAYPLACMKFKGKNAIMSLLIASMIIPAAAGMVINYLTISSAHLLNTLTGAIIPGAVKVFSIILLRQAYLGVPKELIEASRIDGARETRIWGQIMVPGIMPTISTVVIFDFISKWNEFLWPVIVLQDPAKYPLATALQYLNGSFNYKFGYIAAGAIISIIPVIIVFVLCQKNYIEAVSGAIKG</sequence>
<dbReference type="PANTHER" id="PTHR43744">
    <property type="entry name" value="ABC TRANSPORTER PERMEASE PROTEIN MG189-RELATED-RELATED"/>
    <property type="match status" value="1"/>
</dbReference>
<comment type="similarity">
    <text evidence="7">Belongs to the binding-protein-dependent transport system permease family.</text>
</comment>
<evidence type="ECO:0000256" key="2">
    <source>
        <dbReference type="ARBA" id="ARBA00022448"/>
    </source>
</evidence>
<dbReference type="EMBL" id="CP060696">
    <property type="protein sequence ID" value="QNO19512.1"/>
    <property type="molecule type" value="Genomic_DNA"/>
</dbReference>